<keyword evidence="8" id="KW-0689">Ribosomal protein</keyword>
<dbReference type="InterPro" id="IPR002052">
    <property type="entry name" value="DNA_methylase_N6_adenine_CS"/>
</dbReference>
<dbReference type="KEGG" id="aca:ACP_2650"/>
<dbReference type="Gene3D" id="1.10.8.10">
    <property type="entry name" value="DNA helicase RuvA subunit, C-terminal domain"/>
    <property type="match status" value="1"/>
</dbReference>
<dbReference type="InterPro" id="IPR019874">
    <property type="entry name" value="RF_methyltr_PrmC"/>
</dbReference>
<dbReference type="PROSITE" id="PS00092">
    <property type="entry name" value="N6_MTASE"/>
    <property type="match status" value="1"/>
</dbReference>
<dbReference type="InterPro" id="IPR007848">
    <property type="entry name" value="Small_mtfrase_dom"/>
</dbReference>
<dbReference type="PANTHER" id="PTHR18895">
    <property type="entry name" value="HEMK METHYLTRANSFERASE"/>
    <property type="match status" value="1"/>
</dbReference>
<dbReference type="Proteomes" id="UP000002207">
    <property type="component" value="Chromosome"/>
</dbReference>
<comment type="caution">
    <text evidence="5">Lacks conserved residue(s) required for the propagation of feature annotation.</text>
</comment>
<dbReference type="EC" id="2.1.1.297" evidence="5"/>
<feature type="binding site" evidence="5">
    <location>
        <position position="201"/>
    </location>
    <ligand>
        <name>S-adenosyl-L-methionine</name>
        <dbReference type="ChEBI" id="CHEBI:59789"/>
    </ligand>
</feature>
<dbReference type="GO" id="GO:0102559">
    <property type="term" value="F:peptide chain release factor N(5)-glutamine methyltransferase activity"/>
    <property type="evidence" value="ECO:0007669"/>
    <property type="project" value="UniProtKB-EC"/>
</dbReference>
<evidence type="ECO:0000256" key="2">
    <source>
        <dbReference type="ARBA" id="ARBA00022679"/>
    </source>
</evidence>
<sequence length="294" mass="32304">MLRSQHAESEVMASTMPSVRTILDQATQRLAGLPTARRDAELLLQHVLGRNRAWLIVHSDDAMTAEQVTQFESWILRRAAQEPVQYIVGEQEFWGLRLRVTPDVLIPRPETEHLVEAALERLPEGETVRVADIGTGSGAIAIALAASRPQALVTALDLSEAALRIARENAAAHGVAERMRFLQSDLLAAVRGERFAMIVSNPPYVPGGEELEPQVRDFEPHSALFAGAEGLDVYRRLIPEAAEVLEPGGWLLMEIGHGQRAALAELLAGWDDIAFVDDLQGIPRVVMARKAIDR</sequence>
<gene>
    <name evidence="8" type="primary">prmA</name>
    <name evidence="5" type="synonym">prmC</name>
    <name evidence="8" type="ordered locus">ACP_2650</name>
</gene>
<keyword evidence="1 5" id="KW-0489">Methyltransferase</keyword>
<keyword evidence="9" id="KW-1185">Reference proteome</keyword>
<dbReference type="InterPro" id="IPR040758">
    <property type="entry name" value="PrmC_N"/>
</dbReference>
<feature type="domain" description="Methyltransferase small" evidence="6">
    <location>
        <begin position="119"/>
        <end position="209"/>
    </location>
</feature>
<evidence type="ECO:0000256" key="4">
    <source>
        <dbReference type="ARBA" id="ARBA00048391"/>
    </source>
</evidence>
<protein>
    <recommendedName>
        <fullName evidence="5">Release factor glutamine methyltransferase</fullName>
        <shortName evidence="5">RF MTase</shortName>
        <ecNumber evidence="5">2.1.1.297</ecNumber>
    </recommendedName>
    <alternativeName>
        <fullName evidence="5">N5-glutamine methyltransferase PrmC</fullName>
    </alternativeName>
    <alternativeName>
        <fullName evidence="5">Protein-(glutamine-N5) MTase PrmC</fullName>
    </alternativeName>
    <alternativeName>
        <fullName evidence="5">Protein-glutamine N-methyltransferase PrmC</fullName>
    </alternativeName>
</protein>
<dbReference type="STRING" id="240015.ACP_2650"/>
<dbReference type="CDD" id="cd02440">
    <property type="entry name" value="AdoMet_MTases"/>
    <property type="match status" value="1"/>
</dbReference>
<dbReference type="FunFam" id="3.40.50.150:FF:000053">
    <property type="entry name" value="Release factor glutamine methyltransferase"/>
    <property type="match status" value="1"/>
</dbReference>
<name>C1F2J0_ACIC5</name>
<evidence type="ECO:0000256" key="1">
    <source>
        <dbReference type="ARBA" id="ARBA00022603"/>
    </source>
</evidence>
<feature type="binding site" evidence="5">
    <location>
        <position position="157"/>
    </location>
    <ligand>
        <name>S-adenosyl-L-methionine</name>
        <dbReference type="ChEBI" id="CHEBI:59789"/>
    </ligand>
</feature>
<dbReference type="Pfam" id="PF05175">
    <property type="entry name" value="MTS"/>
    <property type="match status" value="1"/>
</dbReference>
<evidence type="ECO:0000256" key="3">
    <source>
        <dbReference type="ARBA" id="ARBA00022691"/>
    </source>
</evidence>
<dbReference type="AlphaFoldDB" id="C1F2J0"/>
<feature type="binding site" evidence="5">
    <location>
        <begin position="134"/>
        <end position="138"/>
    </location>
    <ligand>
        <name>S-adenosyl-L-methionine</name>
        <dbReference type="ChEBI" id="CHEBI:59789"/>
    </ligand>
</feature>
<accession>C1F2J0</accession>
<evidence type="ECO:0000259" key="6">
    <source>
        <dbReference type="Pfam" id="PF05175"/>
    </source>
</evidence>
<dbReference type="InParanoid" id="C1F2J0"/>
<dbReference type="Pfam" id="PF17827">
    <property type="entry name" value="PrmC_N"/>
    <property type="match status" value="1"/>
</dbReference>
<evidence type="ECO:0000256" key="5">
    <source>
        <dbReference type="HAMAP-Rule" id="MF_02126"/>
    </source>
</evidence>
<feature type="domain" description="Release factor glutamine methyltransferase N-terminal" evidence="7">
    <location>
        <begin position="22"/>
        <end position="89"/>
    </location>
</feature>
<dbReference type="InterPro" id="IPR029063">
    <property type="entry name" value="SAM-dependent_MTases_sf"/>
</dbReference>
<dbReference type="InterPro" id="IPR050320">
    <property type="entry name" value="N5-glutamine_MTase"/>
</dbReference>
<dbReference type="Gene3D" id="3.40.50.150">
    <property type="entry name" value="Vaccinia Virus protein VP39"/>
    <property type="match status" value="1"/>
</dbReference>
<dbReference type="InterPro" id="IPR004556">
    <property type="entry name" value="HemK-like"/>
</dbReference>
<dbReference type="eggNOG" id="COG2890">
    <property type="taxonomic scope" value="Bacteria"/>
</dbReference>
<dbReference type="EMBL" id="CP001472">
    <property type="protein sequence ID" value="ACO34459.1"/>
    <property type="molecule type" value="Genomic_DNA"/>
</dbReference>
<organism evidence="8 9">
    <name type="scientific">Acidobacterium capsulatum (strain ATCC 51196 / DSM 11244 / BCRC 80197 / JCM 7670 / NBRC 15755 / NCIMB 13165 / 161)</name>
    <dbReference type="NCBI Taxonomy" id="240015"/>
    <lineage>
        <taxon>Bacteria</taxon>
        <taxon>Pseudomonadati</taxon>
        <taxon>Acidobacteriota</taxon>
        <taxon>Terriglobia</taxon>
        <taxon>Terriglobales</taxon>
        <taxon>Acidobacteriaceae</taxon>
        <taxon>Acidobacterium</taxon>
    </lineage>
</organism>
<evidence type="ECO:0000313" key="9">
    <source>
        <dbReference type="Proteomes" id="UP000002207"/>
    </source>
</evidence>
<comment type="function">
    <text evidence="5">Methylates the class 1 translation termination release factors RF1/PrfA and RF2/PrfB on the glutamine residue of the universally conserved GGQ motif.</text>
</comment>
<comment type="catalytic activity">
    <reaction evidence="4 5">
        <text>L-glutaminyl-[peptide chain release factor] + S-adenosyl-L-methionine = N(5)-methyl-L-glutaminyl-[peptide chain release factor] + S-adenosyl-L-homocysteine + H(+)</text>
        <dbReference type="Rhea" id="RHEA:42896"/>
        <dbReference type="Rhea" id="RHEA-COMP:10271"/>
        <dbReference type="Rhea" id="RHEA-COMP:10272"/>
        <dbReference type="ChEBI" id="CHEBI:15378"/>
        <dbReference type="ChEBI" id="CHEBI:30011"/>
        <dbReference type="ChEBI" id="CHEBI:57856"/>
        <dbReference type="ChEBI" id="CHEBI:59789"/>
        <dbReference type="ChEBI" id="CHEBI:61891"/>
        <dbReference type="EC" id="2.1.1.297"/>
    </reaction>
</comment>
<keyword evidence="2 5" id="KW-0808">Transferase</keyword>
<proteinExistence type="inferred from homology"/>
<dbReference type="FunCoup" id="C1F2J0">
    <property type="interactions" value="454"/>
</dbReference>
<dbReference type="GO" id="GO:0005840">
    <property type="term" value="C:ribosome"/>
    <property type="evidence" value="ECO:0007669"/>
    <property type="project" value="UniProtKB-KW"/>
</dbReference>
<dbReference type="NCBIfam" id="TIGR03534">
    <property type="entry name" value="RF_mod_PrmC"/>
    <property type="match status" value="1"/>
</dbReference>
<dbReference type="NCBIfam" id="TIGR00536">
    <property type="entry name" value="hemK_fam"/>
    <property type="match status" value="1"/>
</dbReference>
<dbReference type="PANTHER" id="PTHR18895:SF74">
    <property type="entry name" value="MTRF1L RELEASE FACTOR GLUTAMINE METHYLTRANSFERASE"/>
    <property type="match status" value="1"/>
</dbReference>
<dbReference type="HOGENOM" id="CLU_018398_3_1_0"/>
<feature type="binding site" evidence="5">
    <location>
        <begin position="201"/>
        <end position="204"/>
    </location>
    <ligand>
        <name>substrate</name>
    </ligand>
</feature>
<dbReference type="GO" id="GO:0003676">
    <property type="term" value="F:nucleic acid binding"/>
    <property type="evidence" value="ECO:0007669"/>
    <property type="project" value="InterPro"/>
</dbReference>
<evidence type="ECO:0000313" key="8">
    <source>
        <dbReference type="EMBL" id="ACO34459.1"/>
    </source>
</evidence>
<evidence type="ECO:0000259" key="7">
    <source>
        <dbReference type="Pfam" id="PF17827"/>
    </source>
</evidence>
<reference evidence="8 9" key="1">
    <citation type="journal article" date="2009" name="Appl. Environ. Microbiol.">
        <title>Three genomes from the phylum Acidobacteria provide insight into the lifestyles of these microorganisms in soils.</title>
        <authorList>
            <person name="Ward N.L."/>
            <person name="Challacombe J.F."/>
            <person name="Janssen P.H."/>
            <person name="Henrissat B."/>
            <person name="Coutinho P.M."/>
            <person name="Wu M."/>
            <person name="Xie G."/>
            <person name="Haft D.H."/>
            <person name="Sait M."/>
            <person name="Badger J."/>
            <person name="Barabote R.D."/>
            <person name="Bradley B."/>
            <person name="Brettin T.S."/>
            <person name="Brinkac L.M."/>
            <person name="Bruce D."/>
            <person name="Creasy T."/>
            <person name="Daugherty S.C."/>
            <person name="Davidsen T.M."/>
            <person name="DeBoy R.T."/>
            <person name="Detter J.C."/>
            <person name="Dodson R.J."/>
            <person name="Durkin A.S."/>
            <person name="Ganapathy A."/>
            <person name="Gwinn-Giglio M."/>
            <person name="Han C.S."/>
            <person name="Khouri H."/>
            <person name="Kiss H."/>
            <person name="Kothari S.P."/>
            <person name="Madupu R."/>
            <person name="Nelson K.E."/>
            <person name="Nelson W.C."/>
            <person name="Paulsen I."/>
            <person name="Penn K."/>
            <person name="Ren Q."/>
            <person name="Rosovitz M.J."/>
            <person name="Selengut J.D."/>
            <person name="Shrivastava S."/>
            <person name="Sullivan S.A."/>
            <person name="Tapia R."/>
            <person name="Thompson L.S."/>
            <person name="Watkins K.L."/>
            <person name="Yang Q."/>
            <person name="Yu C."/>
            <person name="Zafar N."/>
            <person name="Zhou L."/>
            <person name="Kuske C.R."/>
        </authorList>
    </citation>
    <scope>NUCLEOTIDE SEQUENCE [LARGE SCALE GENOMIC DNA]</scope>
    <source>
        <strain evidence="9">ATCC 51196 / DSM 11244 / BCRC 80197 / JCM 7670 / NBRC 15755 / NCIMB 13165 / 161</strain>
    </source>
</reference>
<dbReference type="GO" id="GO:0032259">
    <property type="term" value="P:methylation"/>
    <property type="evidence" value="ECO:0007669"/>
    <property type="project" value="UniProtKB-KW"/>
</dbReference>
<comment type="similarity">
    <text evidence="5">Belongs to the protein N5-glutamine methyltransferase family. PrmC subfamily.</text>
</comment>
<keyword evidence="3 5" id="KW-0949">S-adenosyl-L-methionine</keyword>
<keyword evidence="8" id="KW-0687">Ribonucleoprotein</keyword>
<dbReference type="HAMAP" id="MF_02126">
    <property type="entry name" value="RF_methyltr_PrmC"/>
    <property type="match status" value="1"/>
</dbReference>
<dbReference type="SUPFAM" id="SSF53335">
    <property type="entry name" value="S-adenosyl-L-methionine-dependent methyltransferases"/>
    <property type="match status" value="1"/>
</dbReference>